<dbReference type="RefSeq" id="WP_035685322.1">
    <property type="nucleotide sequence ID" value="NZ_JPRL01000001.1"/>
</dbReference>
<reference evidence="2 3" key="1">
    <citation type="submission" date="2014-07" db="EMBL/GenBank/DDBJ databases">
        <title>Genome of Flavobacterium reichenbachii LMG 25512.</title>
        <authorList>
            <person name="Stropko S.J."/>
            <person name="Pipes S.E."/>
            <person name="Newman J.D."/>
        </authorList>
    </citation>
    <scope>NUCLEOTIDE SEQUENCE [LARGE SCALE GENOMIC DNA]</scope>
    <source>
        <strain evidence="2 3">LMG 25512</strain>
    </source>
</reference>
<accession>A0A085ZQE5</accession>
<keyword evidence="1" id="KW-0472">Membrane</keyword>
<feature type="transmembrane region" description="Helical" evidence="1">
    <location>
        <begin position="173"/>
        <end position="191"/>
    </location>
</feature>
<dbReference type="OrthoDB" id="9803163at2"/>
<evidence type="ECO:0000313" key="2">
    <source>
        <dbReference type="EMBL" id="KFF06659.1"/>
    </source>
</evidence>
<feature type="transmembrane region" description="Helical" evidence="1">
    <location>
        <begin position="197"/>
        <end position="218"/>
    </location>
</feature>
<dbReference type="eggNOG" id="ENOG50330Z7">
    <property type="taxonomic scope" value="Bacteria"/>
</dbReference>
<dbReference type="AlphaFoldDB" id="A0A085ZQE5"/>
<feature type="transmembrane region" description="Helical" evidence="1">
    <location>
        <begin position="64"/>
        <end position="81"/>
    </location>
</feature>
<dbReference type="EMBL" id="JPRL01000001">
    <property type="protein sequence ID" value="KFF06659.1"/>
    <property type="molecule type" value="Genomic_DNA"/>
</dbReference>
<dbReference type="Proteomes" id="UP000028715">
    <property type="component" value="Unassembled WGS sequence"/>
</dbReference>
<dbReference type="STRING" id="362418.IW19_14590"/>
<name>A0A085ZQE5_9FLAO</name>
<comment type="caution">
    <text evidence="2">The sequence shown here is derived from an EMBL/GenBank/DDBJ whole genome shotgun (WGS) entry which is preliminary data.</text>
</comment>
<proteinExistence type="predicted"/>
<evidence type="ECO:0008006" key="4">
    <source>
        <dbReference type="Google" id="ProtNLM"/>
    </source>
</evidence>
<evidence type="ECO:0000313" key="3">
    <source>
        <dbReference type="Proteomes" id="UP000028715"/>
    </source>
</evidence>
<gene>
    <name evidence="2" type="ORF">IW19_14590</name>
</gene>
<protein>
    <recommendedName>
        <fullName evidence="4">DUF998 domain-containing protein</fullName>
    </recommendedName>
</protein>
<sequence>MKINNQEIKIERFDIFTYRRIRRSIGYLGISLPILLVGFSLIPFFKTQLQPSISHYYYTNLREIFTGTLCAVGLFLICYKGNGNRSIWKNDNALTNIAGIMALGTALIPTNPDDFSSKIYTLIPYPDVWLGSLHYGFAALLFLIFSLLAINVFTIGQENETRAPKSILNENNIYRACGYLIILFVVMVPVAEQLKLFPYSTLILEALSLFAFGIAWLIKGRALGDQGVIGQKLYQENNPVDTEKAISK</sequence>
<organism evidence="2 3">
    <name type="scientific">Flavobacterium reichenbachii</name>
    <dbReference type="NCBI Taxonomy" id="362418"/>
    <lineage>
        <taxon>Bacteria</taxon>
        <taxon>Pseudomonadati</taxon>
        <taxon>Bacteroidota</taxon>
        <taxon>Flavobacteriia</taxon>
        <taxon>Flavobacteriales</taxon>
        <taxon>Flavobacteriaceae</taxon>
        <taxon>Flavobacterium</taxon>
    </lineage>
</organism>
<feature type="transmembrane region" description="Helical" evidence="1">
    <location>
        <begin position="93"/>
        <end position="112"/>
    </location>
</feature>
<evidence type="ECO:0000256" key="1">
    <source>
        <dbReference type="SAM" id="Phobius"/>
    </source>
</evidence>
<keyword evidence="3" id="KW-1185">Reference proteome</keyword>
<keyword evidence="1" id="KW-1133">Transmembrane helix</keyword>
<keyword evidence="1" id="KW-0812">Transmembrane</keyword>
<feature type="transmembrane region" description="Helical" evidence="1">
    <location>
        <begin position="25"/>
        <end position="44"/>
    </location>
</feature>
<feature type="transmembrane region" description="Helical" evidence="1">
    <location>
        <begin position="132"/>
        <end position="153"/>
    </location>
</feature>